<feature type="compositionally biased region" description="Polar residues" evidence="1">
    <location>
        <begin position="156"/>
        <end position="174"/>
    </location>
</feature>
<evidence type="ECO:0000256" key="1">
    <source>
        <dbReference type="SAM" id="MobiDB-lite"/>
    </source>
</evidence>
<keyword evidence="3" id="KW-1185">Reference proteome</keyword>
<feature type="compositionally biased region" description="Polar residues" evidence="1">
    <location>
        <begin position="106"/>
        <end position="140"/>
    </location>
</feature>
<dbReference type="AlphaFoldDB" id="A0AA39JAG7"/>
<name>A0AA39JAG7_9AGAR</name>
<feature type="compositionally biased region" description="Polar residues" evidence="1">
    <location>
        <begin position="244"/>
        <end position="254"/>
    </location>
</feature>
<feature type="compositionally biased region" description="Polar residues" evidence="1">
    <location>
        <begin position="227"/>
        <end position="237"/>
    </location>
</feature>
<comment type="caution">
    <text evidence="2">The sequence shown here is derived from an EMBL/GenBank/DDBJ whole genome shotgun (WGS) entry which is preliminary data.</text>
</comment>
<reference evidence="2" key="1">
    <citation type="submission" date="2023-06" db="EMBL/GenBank/DDBJ databases">
        <authorList>
            <consortium name="Lawrence Berkeley National Laboratory"/>
            <person name="Ahrendt S."/>
            <person name="Sahu N."/>
            <person name="Indic B."/>
            <person name="Wong-Bajracharya J."/>
            <person name="Merenyi Z."/>
            <person name="Ke H.-M."/>
            <person name="Monk M."/>
            <person name="Kocsube S."/>
            <person name="Drula E."/>
            <person name="Lipzen A."/>
            <person name="Balint B."/>
            <person name="Henrissat B."/>
            <person name="Andreopoulos B."/>
            <person name="Martin F.M."/>
            <person name="Harder C.B."/>
            <person name="Rigling D."/>
            <person name="Ford K.L."/>
            <person name="Foster G.D."/>
            <person name="Pangilinan J."/>
            <person name="Papanicolaou A."/>
            <person name="Barry K."/>
            <person name="LaButti K."/>
            <person name="Viragh M."/>
            <person name="Koriabine M."/>
            <person name="Yan M."/>
            <person name="Riley R."/>
            <person name="Champramary S."/>
            <person name="Plett K.L."/>
            <person name="Tsai I.J."/>
            <person name="Slot J."/>
            <person name="Sipos G."/>
            <person name="Plett J."/>
            <person name="Nagy L.G."/>
            <person name="Grigoriev I.V."/>
        </authorList>
    </citation>
    <scope>NUCLEOTIDE SEQUENCE</scope>
    <source>
        <strain evidence="2">FPL87.14</strain>
    </source>
</reference>
<feature type="compositionally biased region" description="Polar residues" evidence="1">
    <location>
        <begin position="261"/>
        <end position="286"/>
    </location>
</feature>
<dbReference type="EMBL" id="JAUEPT010000039">
    <property type="protein sequence ID" value="KAK0439177.1"/>
    <property type="molecule type" value="Genomic_DNA"/>
</dbReference>
<accession>A0AA39JAG7</accession>
<proteinExistence type="predicted"/>
<evidence type="ECO:0000313" key="3">
    <source>
        <dbReference type="Proteomes" id="UP001175226"/>
    </source>
</evidence>
<dbReference type="Proteomes" id="UP001175226">
    <property type="component" value="Unassembled WGS sequence"/>
</dbReference>
<feature type="region of interest" description="Disordered" evidence="1">
    <location>
        <begin position="53"/>
        <end position="189"/>
    </location>
</feature>
<evidence type="ECO:0000313" key="2">
    <source>
        <dbReference type="EMBL" id="KAK0439177.1"/>
    </source>
</evidence>
<protein>
    <submittedName>
        <fullName evidence="2">Uncharacterized protein</fullName>
    </submittedName>
</protein>
<organism evidence="2 3">
    <name type="scientific">Armillaria borealis</name>
    <dbReference type="NCBI Taxonomy" id="47425"/>
    <lineage>
        <taxon>Eukaryota</taxon>
        <taxon>Fungi</taxon>
        <taxon>Dikarya</taxon>
        <taxon>Basidiomycota</taxon>
        <taxon>Agaricomycotina</taxon>
        <taxon>Agaricomycetes</taxon>
        <taxon>Agaricomycetidae</taxon>
        <taxon>Agaricales</taxon>
        <taxon>Marasmiineae</taxon>
        <taxon>Physalacriaceae</taxon>
        <taxon>Armillaria</taxon>
    </lineage>
</organism>
<feature type="compositionally biased region" description="Polar residues" evidence="1">
    <location>
        <begin position="81"/>
        <end position="99"/>
    </location>
</feature>
<feature type="region of interest" description="Disordered" evidence="1">
    <location>
        <begin position="216"/>
        <end position="310"/>
    </location>
</feature>
<sequence>MRSAFSYSIDAAAEDSDAFDNDILSALHTKSAPAFKDPTSHLETWNRRVETPSEELLFKRSPSAKPKQTLQGPTHQKIAPASQQAPDLSQLPRTSSTPKPTLFSKPPSSQNRLQSGSVALHPPSSTSIQDKVSSADSSSLPPRLRPAVLLGGSVRSGPSSNMKTSLFSVPSTRHPSPPKSQPAVSQSSDNIPIRHPLLMSNQNVLAPGPVPIPSSMSASKPLFRGPISSSTPLQSPFTDHHPTNKNTSWFSSHATQREKPTSGSKATPIHATTVTARSTKHPQSVNRPDRRTRDNNSTCNKPDSRLATAA</sequence>
<gene>
    <name evidence="2" type="ORF">EV421DRAFT_873678</name>
</gene>